<proteinExistence type="inferred from homology"/>
<keyword evidence="2 5" id="KW-0812">Transmembrane</keyword>
<sequence length="265" mass="27160">MGMIDLVPQWMAAIGSGGLVGFALGLIGGGGSILATPLLLYVVGVSQPHIAIGTSALAVSINAYVNLISHARKGHVWWRCAFVFAGAGTLGALGGSTLGKSFDGESLLFLFSLLMLIVAAFMMKPRKLVLEGGGKIDRVTCMKTGAIAVLAGAASGFFGIGGGFLIVPALIFATGMPMINAVGSSLFAVGTFGLATALNYAASGLVDWQIAAEFIGGGIIGGIGGMLLATRFAKTRNLLNRIFAGVIVVVAMYMLYRSGLSFGWF</sequence>
<dbReference type="EMBL" id="CP058351">
    <property type="protein sequence ID" value="QLF71985.1"/>
    <property type="molecule type" value="Genomic_DNA"/>
</dbReference>
<keyword evidence="6" id="KW-0614">Plasmid</keyword>
<comment type="similarity">
    <text evidence="5">Belongs to the 4-toluene sulfonate uptake permease (TSUP) (TC 2.A.102) family.</text>
</comment>
<name>A0ABX6QUR9_9HYPH</name>
<keyword evidence="5" id="KW-1003">Cell membrane</keyword>
<gene>
    <name evidence="6" type="ORF">FE840_020540</name>
</gene>
<evidence type="ECO:0000256" key="1">
    <source>
        <dbReference type="ARBA" id="ARBA00004141"/>
    </source>
</evidence>
<evidence type="ECO:0000256" key="2">
    <source>
        <dbReference type="ARBA" id="ARBA00022692"/>
    </source>
</evidence>
<keyword evidence="7" id="KW-1185">Reference proteome</keyword>
<keyword evidence="4 5" id="KW-0472">Membrane</keyword>
<dbReference type="InterPro" id="IPR002781">
    <property type="entry name" value="TM_pro_TauE-like"/>
</dbReference>
<feature type="transmembrane region" description="Helical" evidence="5">
    <location>
        <begin position="210"/>
        <end position="232"/>
    </location>
</feature>
<evidence type="ECO:0000256" key="5">
    <source>
        <dbReference type="RuleBase" id="RU363041"/>
    </source>
</evidence>
<reference evidence="6 7" key="1">
    <citation type="submission" date="2020-06" db="EMBL/GenBank/DDBJ databases">
        <title>Genome sequence of Rhizobium sp strain ADMK78.</title>
        <authorList>
            <person name="Rahi P."/>
        </authorList>
    </citation>
    <scope>NUCLEOTIDE SEQUENCE [LARGE SCALE GENOMIC DNA]</scope>
    <source>
        <strain evidence="6 7">ADMK78</strain>
        <plasmid evidence="6 7">pPRADMK78_01</plasmid>
    </source>
</reference>
<feature type="transmembrane region" description="Helical" evidence="5">
    <location>
        <begin position="12"/>
        <end position="43"/>
    </location>
</feature>
<dbReference type="InterPro" id="IPR051598">
    <property type="entry name" value="TSUP/Inactive_protease-like"/>
</dbReference>
<feature type="transmembrane region" description="Helical" evidence="5">
    <location>
        <begin position="238"/>
        <end position="256"/>
    </location>
</feature>
<evidence type="ECO:0000313" key="7">
    <source>
        <dbReference type="Proteomes" id="UP000308530"/>
    </source>
</evidence>
<evidence type="ECO:0000313" key="6">
    <source>
        <dbReference type="EMBL" id="QLF71985.1"/>
    </source>
</evidence>
<protein>
    <recommendedName>
        <fullName evidence="5">Probable membrane transporter protein</fullName>
    </recommendedName>
</protein>
<feature type="transmembrane region" description="Helical" evidence="5">
    <location>
        <begin position="144"/>
        <end position="172"/>
    </location>
</feature>
<comment type="subcellular location">
    <subcellularLocation>
        <location evidence="5">Cell membrane</location>
        <topology evidence="5">Multi-pass membrane protein</topology>
    </subcellularLocation>
    <subcellularLocation>
        <location evidence="1">Membrane</location>
        <topology evidence="1">Multi-pass membrane protein</topology>
    </subcellularLocation>
</comment>
<feature type="transmembrane region" description="Helical" evidence="5">
    <location>
        <begin position="178"/>
        <end position="198"/>
    </location>
</feature>
<feature type="transmembrane region" description="Helical" evidence="5">
    <location>
        <begin position="76"/>
        <end position="94"/>
    </location>
</feature>
<feature type="transmembrane region" description="Helical" evidence="5">
    <location>
        <begin position="49"/>
        <end position="69"/>
    </location>
</feature>
<dbReference type="Proteomes" id="UP000308530">
    <property type="component" value="Plasmid pPRADMK78_01"/>
</dbReference>
<accession>A0ABX6QUR9</accession>
<dbReference type="Pfam" id="PF01925">
    <property type="entry name" value="TauE"/>
    <property type="match status" value="1"/>
</dbReference>
<keyword evidence="3 5" id="KW-1133">Transmembrane helix</keyword>
<dbReference type="PANTHER" id="PTHR43701:SF2">
    <property type="entry name" value="MEMBRANE TRANSPORTER PROTEIN YJNA-RELATED"/>
    <property type="match status" value="1"/>
</dbReference>
<organism evidence="6 7">
    <name type="scientific">Peteryoungia desertarenae</name>
    <dbReference type="NCBI Taxonomy" id="1813451"/>
    <lineage>
        <taxon>Bacteria</taxon>
        <taxon>Pseudomonadati</taxon>
        <taxon>Pseudomonadota</taxon>
        <taxon>Alphaproteobacteria</taxon>
        <taxon>Hyphomicrobiales</taxon>
        <taxon>Rhizobiaceae</taxon>
        <taxon>Peteryoungia</taxon>
    </lineage>
</organism>
<dbReference type="PANTHER" id="PTHR43701">
    <property type="entry name" value="MEMBRANE TRANSPORTER PROTEIN MJ0441-RELATED"/>
    <property type="match status" value="1"/>
</dbReference>
<feature type="transmembrane region" description="Helical" evidence="5">
    <location>
        <begin position="106"/>
        <end position="123"/>
    </location>
</feature>
<evidence type="ECO:0000256" key="4">
    <source>
        <dbReference type="ARBA" id="ARBA00023136"/>
    </source>
</evidence>
<evidence type="ECO:0000256" key="3">
    <source>
        <dbReference type="ARBA" id="ARBA00022989"/>
    </source>
</evidence>
<geneLocation type="plasmid" evidence="6 7">
    <name>pPRADMK78_01</name>
</geneLocation>
<dbReference type="RefSeq" id="WP_138287580.1">
    <property type="nucleotide sequence ID" value="NZ_CP058351.1"/>
</dbReference>